<evidence type="ECO:0000256" key="1">
    <source>
        <dbReference type="ARBA" id="ARBA00022491"/>
    </source>
</evidence>
<dbReference type="CDD" id="cd06267">
    <property type="entry name" value="PBP1_LacI_sugar_binding-like"/>
    <property type="match status" value="1"/>
</dbReference>
<dbReference type="InterPro" id="IPR028082">
    <property type="entry name" value="Peripla_BP_I"/>
</dbReference>
<evidence type="ECO:0000256" key="4">
    <source>
        <dbReference type="ARBA" id="ARBA00023163"/>
    </source>
</evidence>
<keyword evidence="2" id="KW-0805">Transcription regulation</keyword>
<dbReference type="SUPFAM" id="SSF53822">
    <property type="entry name" value="Periplasmic binding protein-like I"/>
    <property type="match status" value="1"/>
</dbReference>
<dbReference type="Gene3D" id="3.40.50.2300">
    <property type="match status" value="2"/>
</dbReference>
<dbReference type="InterPro" id="IPR010982">
    <property type="entry name" value="Lambda_DNA-bd_dom_sf"/>
</dbReference>
<evidence type="ECO:0000259" key="5">
    <source>
        <dbReference type="PROSITE" id="PS50932"/>
    </source>
</evidence>
<dbReference type="GO" id="GO:0003700">
    <property type="term" value="F:DNA-binding transcription factor activity"/>
    <property type="evidence" value="ECO:0007669"/>
    <property type="project" value="TreeGrafter"/>
</dbReference>
<reference evidence="6" key="1">
    <citation type="journal article" date="2021" name="PeerJ">
        <title>Extensive microbial diversity within the chicken gut microbiome revealed by metagenomics and culture.</title>
        <authorList>
            <person name="Gilroy R."/>
            <person name="Ravi A."/>
            <person name="Getino M."/>
            <person name="Pursley I."/>
            <person name="Horton D.L."/>
            <person name="Alikhan N.F."/>
            <person name="Baker D."/>
            <person name="Gharbi K."/>
            <person name="Hall N."/>
            <person name="Watson M."/>
            <person name="Adriaenssens E.M."/>
            <person name="Foster-Nyarko E."/>
            <person name="Jarju S."/>
            <person name="Secka A."/>
            <person name="Antonio M."/>
            <person name="Oren A."/>
            <person name="Chaudhuri R.R."/>
            <person name="La Ragione R."/>
            <person name="Hildebrand F."/>
            <person name="Pallen M.J."/>
        </authorList>
    </citation>
    <scope>NUCLEOTIDE SEQUENCE</scope>
    <source>
        <strain evidence="6">CHK191-13928</strain>
    </source>
</reference>
<dbReference type="Pfam" id="PF13377">
    <property type="entry name" value="Peripla_BP_3"/>
    <property type="match status" value="1"/>
</dbReference>
<dbReference type="SUPFAM" id="SSF47413">
    <property type="entry name" value="lambda repressor-like DNA-binding domains"/>
    <property type="match status" value="1"/>
</dbReference>
<dbReference type="EMBL" id="DXEM01000027">
    <property type="protein sequence ID" value="HIX68040.1"/>
    <property type="molecule type" value="Genomic_DNA"/>
</dbReference>
<dbReference type="PANTHER" id="PTHR30146:SF148">
    <property type="entry name" value="HTH-TYPE TRANSCRIPTIONAL REPRESSOR PURR-RELATED"/>
    <property type="match status" value="1"/>
</dbReference>
<keyword evidence="4" id="KW-0804">Transcription</keyword>
<dbReference type="PROSITE" id="PS50932">
    <property type="entry name" value="HTH_LACI_2"/>
    <property type="match status" value="1"/>
</dbReference>
<reference evidence="6" key="2">
    <citation type="submission" date="2021-04" db="EMBL/GenBank/DDBJ databases">
        <authorList>
            <person name="Gilroy R."/>
        </authorList>
    </citation>
    <scope>NUCLEOTIDE SEQUENCE</scope>
    <source>
        <strain evidence="6">CHK191-13928</strain>
    </source>
</reference>
<dbReference type="GO" id="GO:0000976">
    <property type="term" value="F:transcription cis-regulatory region binding"/>
    <property type="evidence" value="ECO:0007669"/>
    <property type="project" value="TreeGrafter"/>
</dbReference>
<feature type="domain" description="HTH lacI-type" evidence="5">
    <location>
        <begin position="7"/>
        <end position="53"/>
    </location>
</feature>
<dbReference type="SMART" id="SM00354">
    <property type="entry name" value="HTH_LACI"/>
    <property type="match status" value="1"/>
</dbReference>
<keyword evidence="1" id="KW-0678">Repressor</keyword>
<dbReference type="Gene3D" id="1.10.260.40">
    <property type="entry name" value="lambda repressor-like DNA-binding domains"/>
    <property type="match status" value="1"/>
</dbReference>
<dbReference type="CDD" id="cd01392">
    <property type="entry name" value="HTH_LacI"/>
    <property type="match status" value="1"/>
</dbReference>
<evidence type="ECO:0000256" key="3">
    <source>
        <dbReference type="ARBA" id="ARBA00023125"/>
    </source>
</evidence>
<comment type="caution">
    <text evidence="6">The sequence shown here is derived from an EMBL/GenBank/DDBJ whole genome shotgun (WGS) entry which is preliminary data.</text>
</comment>
<organism evidence="6 7">
    <name type="scientific">Candidatus Anaerostipes excrementavium</name>
    <dbReference type="NCBI Taxonomy" id="2838463"/>
    <lineage>
        <taxon>Bacteria</taxon>
        <taxon>Bacillati</taxon>
        <taxon>Bacillota</taxon>
        <taxon>Clostridia</taxon>
        <taxon>Lachnospirales</taxon>
        <taxon>Lachnospiraceae</taxon>
        <taxon>Anaerostipes</taxon>
    </lineage>
</organism>
<dbReference type="InterPro" id="IPR046335">
    <property type="entry name" value="LacI/GalR-like_sensor"/>
</dbReference>
<name>A0A9D1WWD4_9FIRM</name>
<accession>A0A9D1WWD4</accession>
<keyword evidence="3" id="KW-0238">DNA-binding</keyword>
<dbReference type="PANTHER" id="PTHR30146">
    <property type="entry name" value="LACI-RELATED TRANSCRIPTIONAL REPRESSOR"/>
    <property type="match status" value="1"/>
</dbReference>
<dbReference type="InterPro" id="IPR000843">
    <property type="entry name" value="HTH_LacI"/>
</dbReference>
<dbReference type="AlphaFoldDB" id="A0A9D1WWD4"/>
<gene>
    <name evidence="6" type="ORF">H9735_08000</name>
</gene>
<evidence type="ECO:0000256" key="2">
    <source>
        <dbReference type="ARBA" id="ARBA00023015"/>
    </source>
</evidence>
<dbReference type="Pfam" id="PF00356">
    <property type="entry name" value="LacI"/>
    <property type="match status" value="1"/>
</dbReference>
<sequence>MAYKKKVTLKDIADASGISVSSVSMILNQRSDVSFREETIEKVRTAAAKLGYQFRTSSDSTDSVKEAPKNMIAIFCPNISNAYYSTIAQAIEQAAFLKGYKTLIITTFRDASLEKEMIRNMIHMNLKGIIFTMMPQSPKLLEKASKKIPVIVIGDKISSLDVSVIETSNYTAGVLIAEHLYELGHRHIAFLTTTIGSSLSLAMRYRRLVAIQETFQRLCFDKDYEITVREEKISPELERKNIFLEHGVGYRLCNQCLEDRSLSNITAFIGNNDMVAYGIMDAILKKGYKIPKDFSVCGFDNDFASSLLPVSLTTVEHYMEDKGKKAFEMLYQKIQESDDTFSPDQKCIIRIEYKSKLIKRDSTNTACRK</sequence>
<evidence type="ECO:0000313" key="6">
    <source>
        <dbReference type="EMBL" id="HIX68040.1"/>
    </source>
</evidence>
<dbReference type="Proteomes" id="UP000886721">
    <property type="component" value="Unassembled WGS sequence"/>
</dbReference>
<protein>
    <submittedName>
        <fullName evidence="6">LacI family transcriptional regulator</fullName>
    </submittedName>
</protein>
<proteinExistence type="predicted"/>
<evidence type="ECO:0000313" key="7">
    <source>
        <dbReference type="Proteomes" id="UP000886721"/>
    </source>
</evidence>